<accession>D2V4R4</accession>
<dbReference type="InParanoid" id="D2V4R4"/>
<reference evidence="1 2" key="1">
    <citation type="journal article" date="2010" name="Cell">
        <title>The genome of Naegleria gruberi illuminates early eukaryotic versatility.</title>
        <authorList>
            <person name="Fritz-Laylin L.K."/>
            <person name="Prochnik S.E."/>
            <person name="Ginger M.L."/>
            <person name="Dacks J.B."/>
            <person name="Carpenter M.L."/>
            <person name="Field M.C."/>
            <person name="Kuo A."/>
            <person name="Paredez A."/>
            <person name="Chapman J."/>
            <person name="Pham J."/>
            <person name="Shu S."/>
            <person name="Neupane R."/>
            <person name="Cipriano M."/>
            <person name="Mancuso J."/>
            <person name="Tu H."/>
            <person name="Salamov A."/>
            <person name="Lindquist E."/>
            <person name="Shapiro H."/>
            <person name="Lucas S."/>
            <person name="Grigoriev I.V."/>
            <person name="Cande W.Z."/>
            <person name="Fulton C."/>
            <person name="Rokhsar D.S."/>
            <person name="Dawson S.C."/>
        </authorList>
    </citation>
    <scope>NUCLEOTIDE SEQUENCE [LARGE SCALE GENOMIC DNA]</scope>
    <source>
        <strain evidence="1 2">NEG-M</strain>
    </source>
</reference>
<dbReference type="VEuPathDB" id="AmoebaDB:NAEGRDRAFT_63880"/>
<dbReference type="KEGG" id="ngr:NAEGRDRAFT_63880"/>
<dbReference type="RefSeq" id="XP_002680723.1">
    <property type="nucleotide sequence ID" value="XM_002680677.1"/>
</dbReference>
<dbReference type="Proteomes" id="UP000006671">
    <property type="component" value="Unassembled WGS sequence"/>
</dbReference>
<dbReference type="STRING" id="5762.D2V4R4"/>
<dbReference type="OrthoDB" id="59066at2759"/>
<keyword evidence="2" id="KW-1185">Reference proteome</keyword>
<organism evidence="2">
    <name type="scientific">Naegleria gruberi</name>
    <name type="common">Amoeba</name>
    <dbReference type="NCBI Taxonomy" id="5762"/>
    <lineage>
        <taxon>Eukaryota</taxon>
        <taxon>Discoba</taxon>
        <taxon>Heterolobosea</taxon>
        <taxon>Tetramitia</taxon>
        <taxon>Eutetramitia</taxon>
        <taxon>Vahlkampfiidae</taxon>
        <taxon>Naegleria</taxon>
    </lineage>
</organism>
<proteinExistence type="predicted"/>
<evidence type="ECO:0000313" key="1">
    <source>
        <dbReference type="EMBL" id="EFC47979.1"/>
    </source>
</evidence>
<evidence type="ECO:0000313" key="2">
    <source>
        <dbReference type="Proteomes" id="UP000006671"/>
    </source>
</evidence>
<dbReference type="eggNOG" id="ENOG502QURX">
    <property type="taxonomic scope" value="Eukaryota"/>
</dbReference>
<dbReference type="AlphaFoldDB" id="D2V4R4"/>
<name>D2V4R4_NAEGR</name>
<sequence length="189" mass="21555">MSKDQQQEGSAQPPSDFFKYLLGKWKRNLEWREFGGIYQHLSTSNTFVQYEENSKYESSYVSDLSAANAGNRYARFSFGNSLHDLKFAYEMIFSNTSTTPSSSPLFSKSSLSSQQPECQTFQWKYLGVVCKGEYYSSPGVATFNVVLPTAFVTTTYKIVDQNTMSVVIVEVDEKQQPTIQYGNMYRLTQ</sequence>
<gene>
    <name evidence="1" type="ORF">NAEGRDRAFT_63880</name>
</gene>
<dbReference type="OMA" id="KWSFGRG"/>
<protein>
    <submittedName>
        <fullName evidence="1">Predicted protein</fullName>
    </submittedName>
</protein>
<dbReference type="EMBL" id="GG738852">
    <property type="protein sequence ID" value="EFC47979.1"/>
    <property type="molecule type" value="Genomic_DNA"/>
</dbReference>
<dbReference type="GeneID" id="8860524"/>